<reference evidence="9 10" key="1">
    <citation type="submission" date="2017-12" db="EMBL/GenBank/DDBJ databases">
        <authorList>
            <person name="Paulsen S."/>
            <person name="Gram L.K."/>
        </authorList>
    </citation>
    <scope>NUCLEOTIDE SEQUENCE [LARGE SCALE GENOMIC DNA]</scope>
    <source>
        <strain evidence="8 10">S2231</strain>
        <strain evidence="7 9">S2233</strain>
    </source>
</reference>
<dbReference type="EMBL" id="PNCL01000050">
    <property type="protein sequence ID" value="TMP59102.1"/>
    <property type="molecule type" value="Genomic_DNA"/>
</dbReference>
<dbReference type="Proteomes" id="UP000307706">
    <property type="component" value="Unassembled WGS sequence"/>
</dbReference>
<sequence>MILRLKSVDRRLFSSFSYMSLIQIFTLLMPILAYPYLIRNLGMDGYGKAIYAYSIGQYFSILIQFGFSLSGTKVISQNLEDKCEINRIVSSILMIRFLIFIISSILFLWIYFFFFNDVIYFYSYLYVVGDVFLLNYYYQGFQNLKKFALVGFISKLVLLILLLSYIDDESDVYLYCLLTSLCYIVSNVLFFMYSIRNDRLKLVFDLKFSFKVFIDSFYIFLSRVPVVFVEKINILVLGTFVSNTAVSYYDLAAKLTALLQMPFNIFNQIYYPKASRDKDIKAVISIVRTAMVIALVIYGLGVLLGKYVINYYAGESMIATYDIFVILSLILPINTLSHNFGNCVLISLDKVKEFNFTVYFPAFFYVFFMLTLIYFKLVTVVNVIILFVFYVFLICLLRTYFVLKVARNL</sequence>
<evidence type="ECO:0000256" key="6">
    <source>
        <dbReference type="SAM" id="Phobius"/>
    </source>
</evidence>
<feature type="transmembrane region" description="Helical" evidence="6">
    <location>
        <begin position="172"/>
        <end position="195"/>
    </location>
</feature>
<evidence type="ECO:0000313" key="10">
    <source>
        <dbReference type="Proteomes" id="UP000307706"/>
    </source>
</evidence>
<keyword evidence="2" id="KW-1003">Cell membrane</keyword>
<evidence type="ECO:0000256" key="4">
    <source>
        <dbReference type="ARBA" id="ARBA00022989"/>
    </source>
</evidence>
<evidence type="ECO:0000313" key="7">
    <source>
        <dbReference type="EMBL" id="TMP45723.1"/>
    </source>
</evidence>
<dbReference type="EMBL" id="PNCK01000016">
    <property type="protein sequence ID" value="TMP45723.1"/>
    <property type="molecule type" value="Genomic_DNA"/>
</dbReference>
<proteinExistence type="predicted"/>
<evidence type="ECO:0000256" key="3">
    <source>
        <dbReference type="ARBA" id="ARBA00022692"/>
    </source>
</evidence>
<accession>A0A5S3XPD5</accession>
<dbReference type="OrthoDB" id="103403at2"/>
<protein>
    <recommendedName>
        <fullName evidence="11">Flippase</fullName>
    </recommendedName>
</protein>
<dbReference type="GO" id="GO:0005886">
    <property type="term" value="C:plasma membrane"/>
    <property type="evidence" value="ECO:0007669"/>
    <property type="project" value="UniProtKB-SubCell"/>
</dbReference>
<keyword evidence="4 6" id="KW-1133">Transmembrane helix</keyword>
<keyword evidence="9" id="KW-1185">Reference proteome</keyword>
<evidence type="ECO:0000313" key="9">
    <source>
        <dbReference type="Proteomes" id="UP000305730"/>
    </source>
</evidence>
<dbReference type="PANTHER" id="PTHR30250">
    <property type="entry name" value="PST FAMILY PREDICTED COLANIC ACID TRANSPORTER"/>
    <property type="match status" value="1"/>
</dbReference>
<dbReference type="PANTHER" id="PTHR30250:SF11">
    <property type="entry name" value="O-ANTIGEN TRANSPORTER-RELATED"/>
    <property type="match status" value="1"/>
</dbReference>
<gene>
    <name evidence="8" type="ORF">CWB96_11095</name>
    <name evidence="7" type="ORF">CWB97_03740</name>
</gene>
<evidence type="ECO:0008006" key="11">
    <source>
        <dbReference type="Google" id="ProtNLM"/>
    </source>
</evidence>
<dbReference type="Proteomes" id="UP000305730">
    <property type="component" value="Unassembled WGS sequence"/>
</dbReference>
<evidence type="ECO:0000256" key="2">
    <source>
        <dbReference type="ARBA" id="ARBA00022475"/>
    </source>
</evidence>
<dbReference type="AlphaFoldDB" id="A0A5S3XPD5"/>
<keyword evidence="3 6" id="KW-0812">Transmembrane</keyword>
<evidence type="ECO:0000256" key="1">
    <source>
        <dbReference type="ARBA" id="ARBA00004651"/>
    </source>
</evidence>
<feature type="transmembrane region" description="Helical" evidence="6">
    <location>
        <begin position="93"/>
        <end position="113"/>
    </location>
</feature>
<name>A0A5S3XPD5_9GAMM</name>
<reference evidence="8" key="3">
    <citation type="submission" date="2019-09" db="EMBL/GenBank/DDBJ databases">
        <title>Co-occurence of chitin degradation, pigmentation and bioactivity in marine Pseudoalteromonas.</title>
        <authorList>
            <person name="Sonnenschein E.C."/>
            <person name="Bech P.K."/>
        </authorList>
    </citation>
    <scope>NUCLEOTIDE SEQUENCE</scope>
    <source>
        <strain evidence="8">S2231</strain>
        <strain evidence="7 9">S2233</strain>
    </source>
</reference>
<feature type="transmembrane region" description="Helical" evidence="6">
    <location>
        <begin position="282"/>
        <end position="304"/>
    </location>
</feature>
<feature type="transmembrane region" description="Helical" evidence="6">
    <location>
        <begin position="356"/>
        <end position="375"/>
    </location>
</feature>
<keyword evidence="5 6" id="KW-0472">Membrane</keyword>
<dbReference type="InterPro" id="IPR050833">
    <property type="entry name" value="Poly_Biosynth_Transport"/>
</dbReference>
<evidence type="ECO:0000256" key="5">
    <source>
        <dbReference type="ARBA" id="ARBA00023136"/>
    </source>
</evidence>
<feature type="transmembrane region" description="Helical" evidence="6">
    <location>
        <begin position="316"/>
        <end position="336"/>
    </location>
</feature>
<evidence type="ECO:0000313" key="8">
    <source>
        <dbReference type="EMBL" id="TMP59102.1"/>
    </source>
</evidence>
<reference evidence="10" key="2">
    <citation type="submission" date="2019-06" db="EMBL/GenBank/DDBJ databases">
        <title>Co-occurence of chitin degradation, pigmentation and bioactivity in marine Pseudoalteromonas.</title>
        <authorList>
            <person name="Sonnenschein E.C."/>
            <person name="Bech P.K."/>
        </authorList>
    </citation>
    <scope>NUCLEOTIDE SEQUENCE [LARGE SCALE GENOMIC DNA]</scope>
    <source>
        <strain evidence="10">S2231</strain>
    </source>
</reference>
<dbReference type="InterPro" id="IPR002797">
    <property type="entry name" value="Polysacc_synth"/>
</dbReference>
<feature type="transmembrane region" description="Helical" evidence="6">
    <location>
        <begin position="381"/>
        <end position="403"/>
    </location>
</feature>
<organism evidence="8 10">
    <name type="scientific">Pseudoalteromonas citrea</name>
    <dbReference type="NCBI Taxonomy" id="43655"/>
    <lineage>
        <taxon>Bacteria</taxon>
        <taxon>Pseudomonadati</taxon>
        <taxon>Pseudomonadota</taxon>
        <taxon>Gammaproteobacteria</taxon>
        <taxon>Alteromonadales</taxon>
        <taxon>Pseudoalteromonadaceae</taxon>
        <taxon>Pseudoalteromonas</taxon>
    </lineage>
</organism>
<comment type="caution">
    <text evidence="8">The sequence shown here is derived from an EMBL/GenBank/DDBJ whole genome shotgun (WGS) entry which is preliminary data.</text>
</comment>
<feature type="transmembrane region" description="Helical" evidence="6">
    <location>
        <begin position="50"/>
        <end position="72"/>
    </location>
</feature>
<dbReference type="Pfam" id="PF01943">
    <property type="entry name" value="Polysacc_synt"/>
    <property type="match status" value="1"/>
</dbReference>
<comment type="subcellular location">
    <subcellularLocation>
        <location evidence="1">Cell membrane</location>
        <topology evidence="1">Multi-pass membrane protein</topology>
    </subcellularLocation>
</comment>
<feature type="transmembrane region" description="Helical" evidence="6">
    <location>
        <begin position="119"/>
        <end position="138"/>
    </location>
</feature>
<feature type="transmembrane region" description="Helical" evidence="6">
    <location>
        <begin position="12"/>
        <end position="38"/>
    </location>
</feature>
<feature type="transmembrane region" description="Helical" evidence="6">
    <location>
        <begin position="147"/>
        <end position="166"/>
    </location>
</feature>